<dbReference type="InterPro" id="IPR003544">
    <property type="entry name" value="Cyt_c_biogenesis_CcmB"/>
</dbReference>
<evidence type="ECO:0000313" key="13">
    <source>
        <dbReference type="EMBL" id="VAX22390.1"/>
    </source>
</evidence>
<dbReference type="PANTHER" id="PTHR30070:SF1">
    <property type="entry name" value="CYTOCHROME C BIOGENESIS B-RELATED"/>
    <property type="match status" value="1"/>
</dbReference>
<evidence type="ECO:0000256" key="2">
    <source>
        <dbReference type="ARBA" id="ARBA00004429"/>
    </source>
</evidence>
<dbReference type="GO" id="GO:0017004">
    <property type="term" value="P:cytochrome complex assembly"/>
    <property type="evidence" value="ECO:0007669"/>
    <property type="project" value="UniProtKB-KW"/>
</dbReference>
<dbReference type="InterPro" id="IPR026031">
    <property type="entry name" value="Cyt_c_CcmB_bac"/>
</dbReference>
<feature type="transmembrane region" description="Helical" evidence="12">
    <location>
        <begin position="131"/>
        <end position="157"/>
    </location>
</feature>
<dbReference type="PRINTS" id="PR01414">
    <property type="entry name" value="CCMBBIOGNSIS"/>
</dbReference>
<keyword evidence="11 12" id="KW-0472">Membrane</keyword>
<evidence type="ECO:0000256" key="3">
    <source>
        <dbReference type="ARBA" id="ARBA00010544"/>
    </source>
</evidence>
<evidence type="ECO:0000256" key="8">
    <source>
        <dbReference type="ARBA" id="ARBA00022692"/>
    </source>
</evidence>
<evidence type="ECO:0000256" key="10">
    <source>
        <dbReference type="ARBA" id="ARBA00022989"/>
    </source>
</evidence>
<dbReference type="PANTHER" id="PTHR30070">
    <property type="entry name" value="HEME EXPORTER PROTEIN B"/>
    <property type="match status" value="1"/>
</dbReference>
<dbReference type="PIRSF" id="PIRSF002764">
    <property type="entry name" value="CcmB"/>
    <property type="match status" value="1"/>
</dbReference>
<keyword evidence="5" id="KW-0813">Transport</keyword>
<feature type="transmembrane region" description="Helical" evidence="12">
    <location>
        <begin position="97"/>
        <end position="125"/>
    </location>
</feature>
<evidence type="ECO:0000256" key="7">
    <source>
        <dbReference type="ARBA" id="ARBA00022519"/>
    </source>
</evidence>
<comment type="subcellular location">
    <subcellularLocation>
        <location evidence="2">Cell inner membrane</location>
        <topology evidence="2">Multi-pass membrane protein</topology>
    </subcellularLocation>
</comment>
<keyword evidence="8 12" id="KW-0812">Transmembrane</keyword>
<feature type="transmembrane region" description="Helical" evidence="12">
    <location>
        <begin position="55"/>
        <end position="76"/>
    </location>
</feature>
<evidence type="ECO:0000256" key="6">
    <source>
        <dbReference type="ARBA" id="ARBA00022475"/>
    </source>
</evidence>
<feature type="transmembrane region" description="Helical" evidence="12">
    <location>
        <begin position="169"/>
        <end position="191"/>
    </location>
</feature>
<name>A0A3B1CI97_9ZZZZ</name>
<dbReference type="GO" id="GO:1903607">
    <property type="term" value="P:cytochrome c biosynthetic process"/>
    <property type="evidence" value="ECO:0007669"/>
    <property type="project" value="TreeGrafter"/>
</dbReference>
<evidence type="ECO:0000256" key="12">
    <source>
        <dbReference type="SAM" id="Phobius"/>
    </source>
</evidence>
<reference evidence="13" key="1">
    <citation type="submission" date="2018-06" db="EMBL/GenBank/DDBJ databases">
        <authorList>
            <person name="Zhirakovskaya E."/>
        </authorList>
    </citation>
    <scope>NUCLEOTIDE SEQUENCE</scope>
</reference>
<feature type="transmembrane region" description="Helical" evidence="12">
    <location>
        <begin position="24"/>
        <end position="43"/>
    </location>
</feature>
<evidence type="ECO:0000256" key="11">
    <source>
        <dbReference type="ARBA" id="ARBA00023136"/>
    </source>
</evidence>
<protein>
    <recommendedName>
        <fullName evidence="4">Heme exporter protein B</fullName>
    </recommendedName>
</protein>
<gene>
    <name evidence="13" type="ORF">MNBD_NITROSPINAE02-1420</name>
</gene>
<dbReference type="AlphaFoldDB" id="A0A3B1CI97"/>
<proteinExistence type="inferred from homology"/>
<feature type="transmembrane region" description="Helical" evidence="12">
    <location>
        <begin position="197"/>
        <end position="219"/>
    </location>
</feature>
<keyword evidence="10 12" id="KW-1133">Transmembrane helix</keyword>
<evidence type="ECO:0000256" key="9">
    <source>
        <dbReference type="ARBA" id="ARBA00022748"/>
    </source>
</evidence>
<dbReference type="Pfam" id="PF03379">
    <property type="entry name" value="CcmB"/>
    <property type="match status" value="1"/>
</dbReference>
<dbReference type="EMBL" id="UOGE01000074">
    <property type="protein sequence ID" value="VAX22390.1"/>
    <property type="molecule type" value="Genomic_DNA"/>
</dbReference>
<keyword evidence="7" id="KW-0997">Cell inner membrane</keyword>
<comment type="function">
    <text evidence="1">Required for the export of heme to the periplasm for the biogenesis of c-type cytochromes.</text>
</comment>
<sequence length="225" mass="25071">MSFWEGALAIALKDIRMELRGKEIFTTTFLFAMLTLVIFNFAFDMASIEKEETAAGVLWVAILFSGSLSMNRSFLFEKEEGCLSALMLAPLDRSSIYFAKLATNLIITMVSVAFIIPVFIILFNMNVMERFVWQSATLFLGTLAFTSVGTIIAAMAVNLRAREMMGPLLMLPVVSPAVIAAVKLTGGLIRGEPLSGLYVWFQILIAFNVIYLVLSWLVFEHIIEE</sequence>
<keyword evidence="9" id="KW-0201">Cytochrome c-type biogenesis</keyword>
<comment type="similarity">
    <text evidence="3">Belongs to the CcmB/CycW/HelB family.</text>
</comment>
<evidence type="ECO:0000256" key="4">
    <source>
        <dbReference type="ARBA" id="ARBA00016452"/>
    </source>
</evidence>
<keyword evidence="6" id="KW-1003">Cell membrane</keyword>
<evidence type="ECO:0000256" key="1">
    <source>
        <dbReference type="ARBA" id="ARBA00002442"/>
    </source>
</evidence>
<evidence type="ECO:0000256" key="5">
    <source>
        <dbReference type="ARBA" id="ARBA00022448"/>
    </source>
</evidence>
<organism evidence="13">
    <name type="scientific">hydrothermal vent metagenome</name>
    <dbReference type="NCBI Taxonomy" id="652676"/>
    <lineage>
        <taxon>unclassified sequences</taxon>
        <taxon>metagenomes</taxon>
        <taxon>ecological metagenomes</taxon>
    </lineage>
</organism>
<dbReference type="GO" id="GO:0005886">
    <property type="term" value="C:plasma membrane"/>
    <property type="evidence" value="ECO:0007669"/>
    <property type="project" value="UniProtKB-SubCell"/>
</dbReference>
<accession>A0A3B1CI97</accession>
<dbReference type="GO" id="GO:0015232">
    <property type="term" value="F:heme transmembrane transporter activity"/>
    <property type="evidence" value="ECO:0007669"/>
    <property type="project" value="InterPro"/>
</dbReference>